<gene>
    <name evidence="17" type="ORF">MNBD_PLANCTO02-130</name>
</gene>
<comment type="catalytic activity">
    <reaction evidence="9">
        <text>dITP + H2O = dIMP + diphosphate + H(+)</text>
        <dbReference type="Rhea" id="RHEA:28342"/>
        <dbReference type="ChEBI" id="CHEBI:15377"/>
        <dbReference type="ChEBI" id="CHEBI:15378"/>
        <dbReference type="ChEBI" id="CHEBI:33019"/>
        <dbReference type="ChEBI" id="CHEBI:61194"/>
        <dbReference type="ChEBI" id="CHEBI:61382"/>
        <dbReference type="EC" id="3.6.1.66"/>
    </reaction>
</comment>
<dbReference type="NCBIfam" id="TIGR00042">
    <property type="entry name" value="RdgB/HAM1 family non-canonical purine NTP pyrophosphatase"/>
    <property type="match status" value="1"/>
</dbReference>
<dbReference type="HAMAP" id="MF_01405">
    <property type="entry name" value="Non_canon_purine_NTPase"/>
    <property type="match status" value="1"/>
</dbReference>
<dbReference type="PANTHER" id="PTHR11067">
    <property type="entry name" value="INOSINE TRIPHOSPHATE PYROPHOSPHATASE/HAM1 PROTEIN"/>
    <property type="match status" value="1"/>
</dbReference>
<dbReference type="Pfam" id="PF01725">
    <property type="entry name" value="Ham1p_like"/>
    <property type="match status" value="1"/>
</dbReference>
<dbReference type="EMBL" id="UOGL01000336">
    <property type="protein sequence ID" value="VAX39504.1"/>
    <property type="molecule type" value="Genomic_DNA"/>
</dbReference>
<dbReference type="GO" id="GO:0017111">
    <property type="term" value="F:ribonucleoside triphosphate phosphatase activity"/>
    <property type="evidence" value="ECO:0007669"/>
    <property type="project" value="InterPro"/>
</dbReference>
<comment type="cofactor">
    <cofactor evidence="1">
        <name>Mg(2+)</name>
        <dbReference type="ChEBI" id="CHEBI:18420"/>
    </cofactor>
</comment>
<dbReference type="InterPro" id="IPR029001">
    <property type="entry name" value="ITPase-like_fam"/>
</dbReference>
<dbReference type="GO" id="GO:0009117">
    <property type="term" value="P:nucleotide metabolic process"/>
    <property type="evidence" value="ECO:0007669"/>
    <property type="project" value="UniProtKB-KW"/>
</dbReference>
<evidence type="ECO:0000256" key="12">
    <source>
        <dbReference type="ARBA" id="ARBA00071289"/>
    </source>
</evidence>
<sequence>MKVVLASRNKKKCGEIAALLQPYQFELIPVSDFPNVPDVVENGDTFAANAVLKATEVATATGCWAIGEDSGLQVDALEGAPGIYSARYSGEHATDERNNKKLIANLQDVPPEKRGAGYCCSIAVADATGKVILTVEATCRGRITIEPRGTNGFGYDPYFLIPEYHQTFGELTPLVKQHLSHRSRAFRKLIPLLLKERG</sequence>
<evidence type="ECO:0000256" key="9">
    <source>
        <dbReference type="ARBA" id="ARBA00051875"/>
    </source>
</evidence>
<evidence type="ECO:0000256" key="10">
    <source>
        <dbReference type="ARBA" id="ARBA00052017"/>
    </source>
</evidence>
<dbReference type="AlphaFoldDB" id="A0A3B1DTS2"/>
<keyword evidence="7" id="KW-0460">Magnesium</keyword>
<evidence type="ECO:0000256" key="3">
    <source>
        <dbReference type="ARBA" id="ARBA00011738"/>
    </source>
</evidence>
<comment type="subunit">
    <text evidence="3">Homodimer.</text>
</comment>
<evidence type="ECO:0000313" key="17">
    <source>
        <dbReference type="EMBL" id="VAX39504.1"/>
    </source>
</evidence>
<dbReference type="GO" id="GO:0046872">
    <property type="term" value="F:metal ion binding"/>
    <property type="evidence" value="ECO:0007669"/>
    <property type="project" value="UniProtKB-KW"/>
</dbReference>
<keyword evidence="8" id="KW-0546">Nucleotide metabolism</keyword>
<evidence type="ECO:0000256" key="13">
    <source>
        <dbReference type="ARBA" id="ARBA00075987"/>
    </source>
</evidence>
<comment type="similarity">
    <text evidence="2">Belongs to the HAM1 NTPase family.</text>
</comment>
<evidence type="ECO:0000256" key="2">
    <source>
        <dbReference type="ARBA" id="ARBA00008023"/>
    </source>
</evidence>
<evidence type="ECO:0000256" key="8">
    <source>
        <dbReference type="ARBA" id="ARBA00023080"/>
    </source>
</evidence>
<evidence type="ECO:0000256" key="7">
    <source>
        <dbReference type="ARBA" id="ARBA00022842"/>
    </source>
</evidence>
<dbReference type="SUPFAM" id="SSF52972">
    <property type="entry name" value="ITPase-like"/>
    <property type="match status" value="1"/>
</dbReference>
<dbReference type="Gene3D" id="3.90.950.10">
    <property type="match status" value="1"/>
</dbReference>
<evidence type="ECO:0000256" key="5">
    <source>
        <dbReference type="ARBA" id="ARBA00022741"/>
    </source>
</evidence>
<evidence type="ECO:0000256" key="4">
    <source>
        <dbReference type="ARBA" id="ARBA00022723"/>
    </source>
</evidence>
<evidence type="ECO:0000256" key="14">
    <source>
        <dbReference type="ARBA" id="ARBA00078805"/>
    </source>
</evidence>
<dbReference type="GO" id="GO:0035870">
    <property type="term" value="F:dITP diphosphatase activity"/>
    <property type="evidence" value="ECO:0007669"/>
    <property type="project" value="RHEA"/>
</dbReference>
<dbReference type="GO" id="GO:0000166">
    <property type="term" value="F:nucleotide binding"/>
    <property type="evidence" value="ECO:0007669"/>
    <property type="project" value="UniProtKB-KW"/>
</dbReference>
<name>A0A3B1DTS2_9ZZZZ</name>
<comment type="catalytic activity">
    <reaction evidence="10">
        <text>XTP + H2O = XMP + diphosphate + H(+)</text>
        <dbReference type="Rhea" id="RHEA:28610"/>
        <dbReference type="ChEBI" id="CHEBI:15377"/>
        <dbReference type="ChEBI" id="CHEBI:15378"/>
        <dbReference type="ChEBI" id="CHEBI:33019"/>
        <dbReference type="ChEBI" id="CHEBI:57464"/>
        <dbReference type="ChEBI" id="CHEBI:61314"/>
        <dbReference type="EC" id="3.6.1.66"/>
    </reaction>
</comment>
<evidence type="ECO:0000256" key="11">
    <source>
        <dbReference type="ARBA" id="ARBA00066468"/>
    </source>
</evidence>
<dbReference type="GO" id="GO:0036220">
    <property type="term" value="F:ITP diphosphatase activity"/>
    <property type="evidence" value="ECO:0007669"/>
    <property type="project" value="UniProtKB-EC"/>
</dbReference>
<evidence type="ECO:0000256" key="16">
    <source>
        <dbReference type="ARBA" id="ARBA00083635"/>
    </source>
</evidence>
<reference evidence="17" key="1">
    <citation type="submission" date="2018-06" db="EMBL/GenBank/DDBJ databases">
        <authorList>
            <person name="Zhirakovskaya E."/>
        </authorList>
    </citation>
    <scope>NUCLEOTIDE SEQUENCE</scope>
</reference>
<evidence type="ECO:0000256" key="6">
    <source>
        <dbReference type="ARBA" id="ARBA00022801"/>
    </source>
</evidence>
<dbReference type="GO" id="GO:0005829">
    <property type="term" value="C:cytosol"/>
    <property type="evidence" value="ECO:0007669"/>
    <property type="project" value="TreeGrafter"/>
</dbReference>
<dbReference type="GO" id="GO:0036222">
    <property type="term" value="F:XTP diphosphatase activity"/>
    <property type="evidence" value="ECO:0007669"/>
    <property type="project" value="UniProtKB-ARBA"/>
</dbReference>
<dbReference type="EC" id="3.6.1.66" evidence="11"/>
<organism evidence="17">
    <name type="scientific">hydrothermal vent metagenome</name>
    <dbReference type="NCBI Taxonomy" id="652676"/>
    <lineage>
        <taxon>unclassified sequences</taxon>
        <taxon>metagenomes</taxon>
        <taxon>ecological metagenomes</taxon>
    </lineage>
</organism>
<protein>
    <recommendedName>
        <fullName evidence="12">dITP/XTP pyrophosphatase</fullName>
        <ecNumber evidence="11">3.6.1.66</ecNumber>
    </recommendedName>
    <alternativeName>
        <fullName evidence="13">Non-canonical purine NTP pyrophosphatase</fullName>
    </alternativeName>
    <alternativeName>
        <fullName evidence="14">Non-standard purine NTP pyrophosphatase</fullName>
    </alternativeName>
    <alternativeName>
        <fullName evidence="16">Nucleoside-triphosphate diphosphatase</fullName>
    </alternativeName>
    <alternativeName>
        <fullName evidence="15">Nucleoside-triphosphate pyrophosphatase</fullName>
    </alternativeName>
</protein>
<dbReference type="CDD" id="cd00515">
    <property type="entry name" value="HAM1"/>
    <property type="match status" value="1"/>
</dbReference>
<proteinExistence type="inferred from homology"/>
<keyword evidence="6 17" id="KW-0378">Hydrolase</keyword>
<keyword evidence="4" id="KW-0479">Metal-binding</keyword>
<evidence type="ECO:0000256" key="15">
    <source>
        <dbReference type="ARBA" id="ARBA00083186"/>
    </source>
</evidence>
<accession>A0A3B1DTS2</accession>
<dbReference type="FunFam" id="3.90.950.10:FF:000001">
    <property type="entry name" value="dITP/XTP pyrophosphatase"/>
    <property type="match status" value="1"/>
</dbReference>
<dbReference type="InterPro" id="IPR020922">
    <property type="entry name" value="dITP/XTP_pyrophosphatase"/>
</dbReference>
<evidence type="ECO:0000256" key="1">
    <source>
        <dbReference type="ARBA" id="ARBA00001946"/>
    </source>
</evidence>
<dbReference type="PANTHER" id="PTHR11067:SF9">
    <property type="entry name" value="INOSINE TRIPHOSPHATE PYROPHOSPHATASE"/>
    <property type="match status" value="1"/>
</dbReference>
<dbReference type="InterPro" id="IPR002637">
    <property type="entry name" value="RdgB/HAM1"/>
</dbReference>
<keyword evidence="5" id="KW-0547">Nucleotide-binding</keyword>
<dbReference type="GO" id="GO:0009146">
    <property type="term" value="P:purine nucleoside triphosphate catabolic process"/>
    <property type="evidence" value="ECO:0007669"/>
    <property type="project" value="UniProtKB-ARBA"/>
</dbReference>